<comment type="caution">
    <text evidence="1">The sequence shown here is derived from an EMBL/GenBank/DDBJ whole genome shotgun (WGS) entry which is preliminary data.</text>
</comment>
<keyword evidence="2" id="KW-1185">Reference proteome</keyword>
<organism evidence="1 2">
    <name type="scientific">Legionella worsleiensis</name>
    <dbReference type="NCBI Taxonomy" id="45076"/>
    <lineage>
        <taxon>Bacteria</taxon>
        <taxon>Pseudomonadati</taxon>
        <taxon>Pseudomonadota</taxon>
        <taxon>Gammaproteobacteria</taxon>
        <taxon>Legionellales</taxon>
        <taxon>Legionellaceae</taxon>
        <taxon>Legionella</taxon>
    </lineage>
</organism>
<dbReference type="Proteomes" id="UP000054662">
    <property type="component" value="Unassembled WGS sequence"/>
</dbReference>
<sequence>MDELTTFSEKQNLLQYTRDHALFARTPGFLGSLFSPNSKGKIQELMKEIAPENTALISVNKN</sequence>
<protein>
    <submittedName>
        <fullName evidence="1">Uncharacterized protein</fullName>
    </submittedName>
</protein>
<dbReference type="EMBL" id="LNZC01000011">
    <property type="protein sequence ID" value="KTD80236.1"/>
    <property type="molecule type" value="Genomic_DNA"/>
</dbReference>
<name>A0A0W1AFX7_9GAMM</name>
<accession>A0A0W1AFX7</accession>
<evidence type="ECO:0000313" key="2">
    <source>
        <dbReference type="Proteomes" id="UP000054662"/>
    </source>
</evidence>
<dbReference type="RefSeq" id="WP_058492949.1">
    <property type="nucleotide sequence ID" value="NZ_CBCRUR010000009.1"/>
</dbReference>
<evidence type="ECO:0000313" key="1">
    <source>
        <dbReference type="EMBL" id="KTD80236.1"/>
    </source>
</evidence>
<dbReference type="AlphaFoldDB" id="A0A0W1AFX7"/>
<reference evidence="1 2" key="1">
    <citation type="submission" date="2015-11" db="EMBL/GenBank/DDBJ databases">
        <title>Genomic analysis of 38 Legionella species identifies large and diverse effector repertoires.</title>
        <authorList>
            <person name="Burstein D."/>
            <person name="Amaro F."/>
            <person name="Zusman T."/>
            <person name="Lifshitz Z."/>
            <person name="Cohen O."/>
            <person name="Gilbert J.A."/>
            <person name="Pupko T."/>
            <person name="Shuman H.A."/>
            <person name="Segal G."/>
        </authorList>
    </citation>
    <scope>NUCLEOTIDE SEQUENCE [LARGE SCALE GENOMIC DNA]</scope>
    <source>
        <strain evidence="1 2">ATCC 49508</strain>
    </source>
</reference>
<dbReference type="PATRIC" id="fig|45076.6.peg.1246"/>
<gene>
    <name evidence="1" type="ORF">Lwor_1144</name>
</gene>
<proteinExistence type="predicted"/>